<comment type="caution">
    <text evidence="2">The sequence shown here is derived from an EMBL/GenBank/DDBJ whole genome shotgun (WGS) entry which is preliminary data.</text>
</comment>
<organism evidence="2 3">
    <name type="scientific">Caerostris extrusa</name>
    <name type="common">Bark spider</name>
    <name type="synonym">Caerostris bankana</name>
    <dbReference type="NCBI Taxonomy" id="172846"/>
    <lineage>
        <taxon>Eukaryota</taxon>
        <taxon>Metazoa</taxon>
        <taxon>Ecdysozoa</taxon>
        <taxon>Arthropoda</taxon>
        <taxon>Chelicerata</taxon>
        <taxon>Arachnida</taxon>
        <taxon>Araneae</taxon>
        <taxon>Araneomorphae</taxon>
        <taxon>Entelegynae</taxon>
        <taxon>Araneoidea</taxon>
        <taxon>Araneidae</taxon>
        <taxon>Caerostris</taxon>
    </lineage>
</organism>
<dbReference type="EMBL" id="BPLR01003428">
    <property type="protein sequence ID" value="GIX84461.1"/>
    <property type="molecule type" value="Genomic_DNA"/>
</dbReference>
<protein>
    <submittedName>
        <fullName evidence="2">Uncharacterized protein</fullName>
    </submittedName>
</protein>
<gene>
    <name evidence="2" type="ORF">CEXT_583211</name>
</gene>
<evidence type="ECO:0000256" key="1">
    <source>
        <dbReference type="SAM" id="MobiDB-lite"/>
    </source>
</evidence>
<dbReference type="Proteomes" id="UP001054945">
    <property type="component" value="Unassembled WGS sequence"/>
</dbReference>
<feature type="compositionally biased region" description="Basic and acidic residues" evidence="1">
    <location>
        <begin position="59"/>
        <end position="81"/>
    </location>
</feature>
<proteinExistence type="predicted"/>
<reference evidence="2 3" key="1">
    <citation type="submission" date="2021-06" db="EMBL/GenBank/DDBJ databases">
        <title>Caerostris extrusa draft genome.</title>
        <authorList>
            <person name="Kono N."/>
            <person name="Arakawa K."/>
        </authorList>
    </citation>
    <scope>NUCLEOTIDE SEQUENCE [LARGE SCALE GENOMIC DNA]</scope>
</reference>
<accession>A0AAV4NL56</accession>
<feature type="region of interest" description="Disordered" evidence="1">
    <location>
        <begin position="52"/>
        <end position="81"/>
    </location>
</feature>
<evidence type="ECO:0000313" key="2">
    <source>
        <dbReference type="EMBL" id="GIX84461.1"/>
    </source>
</evidence>
<evidence type="ECO:0000313" key="3">
    <source>
        <dbReference type="Proteomes" id="UP001054945"/>
    </source>
</evidence>
<name>A0AAV4NL56_CAEEX</name>
<keyword evidence="3" id="KW-1185">Reference proteome</keyword>
<sequence>MPDSNHFYEPVYESLGNYLLNQDDQDDENCSLSLSPDDRDDRDFLQCSLSSLESAESAKQGKEENGAPSKNSDKSNDDKKSIYKISQLKRHLSWTKNDIRLELSSKFNKIKIKKNGQNSTHIGVKVQEHDSANTSPKKRLSSSAFFDKRVRVVFP</sequence>
<dbReference type="AlphaFoldDB" id="A0AAV4NL56"/>
<feature type="region of interest" description="Disordered" evidence="1">
    <location>
        <begin position="118"/>
        <end position="140"/>
    </location>
</feature>